<accession>A0ABW0A352</accession>
<keyword evidence="2" id="KW-0732">Signal</keyword>
<gene>
    <name evidence="3" type="ORF">ACFPP6_24865</name>
</gene>
<evidence type="ECO:0000313" key="4">
    <source>
        <dbReference type="Proteomes" id="UP001596222"/>
    </source>
</evidence>
<evidence type="ECO:0008006" key="5">
    <source>
        <dbReference type="Google" id="ProtNLM"/>
    </source>
</evidence>
<dbReference type="EMBL" id="JBHSKJ010000015">
    <property type="protein sequence ID" value="MFC5147904.1"/>
    <property type="molecule type" value="Genomic_DNA"/>
</dbReference>
<proteinExistence type="predicted"/>
<dbReference type="PROSITE" id="PS51257">
    <property type="entry name" value="PROKAR_LIPOPROTEIN"/>
    <property type="match status" value="1"/>
</dbReference>
<feature type="compositionally biased region" description="Basic and acidic residues" evidence="1">
    <location>
        <begin position="90"/>
        <end position="103"/>
    </location>
</feature>
<dbReference type="Proteomes" id="UP001596222">
    <property type="component" value="Unassembled WGS sequence"/>
</dbReference>
<organism evidence="3 4">
    <name type="scientific">Streptomyces aureoversilis</name>
    <dbReference type="NCBI Taxonomy" id="67277"/>
    <lineage>
        <taxon>Bacteria</taxon>
        <taxon>Bacillati</taxon>
        <taxon>Actinomycetota</taxon>
        <taxon>Actinomycetes</taxon>
        <taxon>Kitasatosporales</taxon>
        <taxon>Streptomycetaceae</taxon>
        <taxon>Streptomyces</taxon>
    </lineage>
</organism>
<feature type="chain" id="PRO_5047539872" description="Secreted protein" evidence="2">
    <location>
        <begin position="30"/>
        <end position="183"/>
    </location>
</feature>
<name>A0ABW0A352_9ACTN</name>
<keyword evidence="4" id="KW-1185">Reference proteome</keyword>
<protein>
    <recommendedName>
        <fullName evidence="5">Secreted protein</fullName>
    </recommendedName>
</protein>
<evidence type="ECO:0000256" key="2">
    <source>
        <dbReference type="SAM" id="SignalP"/>
    </source>
</evidence>
<feature type="signal peptide" evidence="2">
    <location>
        <begin position="1"/>
        <end position="29"/>
    </location>
</feature>
<evidence type="ECO:0000313" key="3">
    <source>
        <dbReference type="EMBL" id="MFC5147904.1"/>
    </source>
</evidence>
<reference evidence="4" key="1">
    <citation type="journal article" date="2019" name="Int. J. Syst. Evol. Microbiol.">
        <title>The Global Catalogue of Microorganisms (GCM) 10K type strain sequencing project: providing services to taxonomists for standard genome sequencing and annotation.</title>
        <authorList>
            <consortium name="The Broad Institute Genomics Platform"/>
            <consortium name="The Broad Institute Genome Sequencing Center for Infectious Disease"/>
            <person name="Wu L."/>
            <person name="Ma J."/>
        </authorList>
    </citation>
    <scope>NUCLEOTIDE SEQUENCE [LARGE SCALE GENOMIC DNA]</scope>
    <source>
        <strain evidence="4">CGMCC 4.1641</strain>
    </source>
</reference>
<feature type="region of interest" description="Disordered" evidence="1">
    <location>
        <begin position="75"/>
        <end position="122"/>
    </location>
</feature>
<dbReference type="RefSeq" id="WP_382046366.1">
    <property type="nucleotide sequence ID" value="NZ_JBHSKJ010000015.1"/>
</dbReference>
<evidence type="ECO:0000256" key="1">
    <source>
        <dbReference type="SAM" id="MobiDB-lite"/>
    </source>
</evidence>
<sequence length="183" mass="18761">MRVNKFAASAIAVAACGSVAVGVAGPSLAAVNAPDPDMSVVLPATEPKSAAAVHQQLDAVGQLGEALTLVSRIGKEAQSRTPDTGALKEMQQRLRSSADRLTDSLRQQSPPSSGRPAVAPPDDVRDLLKKLHKAIGKLIDAAAKRDSAGVRSAITEALAVVKDLLAKLPLAEDGSTLPAPLPL</sequence>
<comment type="caution">
    <text evidence="3">The sequence shown here is derived from an EMBL/GenBank/DDBJ whole genome shotgun (WGS) entry which is preliminary data.</text>
</comment>